<evidence type="ECO:0000313" key="4">
    <source>
        <dbReference type="Proteomes" id="UP000076532"/>
    </source>
</evidence>
<evidence type="ECO:0000313" key="3">
    <source>
        <dbReference type="EMBL" id="KZP31747.1"/>
    </source>
</evidence>
<dbReference type="Proteomes" id="UP000076532">
    <property type="component" value="Unassembled WGS sequence"/>
</dbReference>
<dbReference type="PANTHER" id="PTHR35043">
    <property type="entry name" value="TRANSCRIPTION FACTOR DOMAIN-CONTAINING PROTEIN"/>
    <property type="match status" value="1"/>
</dbReference>
<feature type="transmembrane region" description="Helical" evidence="2">
    <location>
        <begin position="22"/>
        <end position="42"/>
    </location>
</feature>
<organism evidence="3 4">
    <name type="scientific">Athelia psychrophila</name>
    <dbReference type="NCBI Taxonomy" id="1759441"/>
    <lineage>
        <taxon>Eukaryota</taxon>
        <taxon>Fungi</taxon>
        <taxon>Dikarya</taxon>
        <taxon>Basidiomycota</taxon>
        <taxon>Agaricomycotina</taxon>
        <taxon>Agaricomycetes</taxon>
        <taxon>Agaricomycetidae</taxon>
        <taxon>Atheliales</taxon>
        <taxon>Atheliaceae</taxon>
        <taxon>Athelia</taxon>
    </lineage>
</organism>
<feature type="transmembrane region" description="Helical" evidence="2">
    <location>
        <begin position="81"/>
        <end position="100"/>
    </location>
</feature>
<feature type="region of interest" description="Disordered" evidence="1">
    <location>
        <begin position="162"/>
        <end position="185"/>
    </location>
</feature>
<dbReference type="PANTHER" id="PTHR35043:SF7">
    <property type="entry name" value="TRANSCRIPTION FACTOR DOMAIN-CONTAINING PROTEIN"/>
    <property type="match status" value="1"/>
</dbReference>
<reference evidence="3 4" key="1">
    <citation type="journal article" date="2016" name="Mol. Biol. Evol.">
        <title>Comparative Genomics of Early-Diverging Mushroom-Forming Fungi Provides Insights into the Origins of Lignocellulose Decay Capabilities.</title>
        <authorList>
            <person name="Nagy L.G."/>
            <person name="Riley R."/>
            <person name="Tritt A."/>
            <person name="Adam C."/>
            <person name="Daum C."/>
            <person name="Floudas D."/>
            <person name="Sun H."/>
            <person name="Yadav J.S."/>
            <person name="Pangilinan J."/>
            <person name="Larsson K.H."/>
            <person name="Matsuura K."/>
            <person name="Barry K."/>
            <person name="Labutti K."/>
            <person name="Kuo R."/>
            <person name="Ohm R.A."/>
            <person name="Bhattacharya S.S."/>
            <person name="Shirouzu T."/>
            <person name="Yoshinaga Y."/>
            <person name="Martin F.M."/>
            <person name="Grigoriev I.V."/>
            <person name="Hibbett D.S."/>
        </authorList>
    </citation>
    <scope>NUCLEOTIDE SEQUENCE [LARGE SCALE GENOMIC DNA]</scope>
    <source>
        <strain evidence="3 4">CBS 109695</strain>
    </source>
</reference>
<dbReference type="OrthoDB" id="9451547at2759"/>
<keyword evidence="4" id="KW-1185">Reference proteome</keyword>
<gene>
    <name evidence="3" type="ORF">FIBSPDRAFT_925589</name>
</gene>
<name>A0A166UJD8_9AGAM</name>
<protein>
    <submittedName>
        <fullName evidence="3">Uncharacterized protein</fullName>
    </submittedName>
</protein>
<keyword evidence="2" id="KW-0472">Membrane</keyword>
<sequence>MAFFGLPSFSLAPCRLLGTCRIFTEIIWSCIVTILACVWSAVNRNVPAPSPPPLDETGKELKGWKLKVWKFKGWCSEKLEATMLVFLALILPEWVLAWAIRQWMVARRLSRQLQRPEPELPADDQEPSRQLQQTEPELPQPPKLPADAQEFTMTGAAWKYTKPYDAKGTGPSRMRSLSFRAATST</sequence>
<accession>A0A166UJD8</accession>
<feature type="region of interest" description="Disordered" evidence="1">
    <location>
        <begin position="116"/>
        <end position="148"/>
    </location>
</feature>
<evidence type="ECO:0000256" key="1">
    <source>
        <dbReference type="SAM" id="MobiDB-lite"/>
    </source>
</evidence>
<proteinExistence type="predicted"/>
<keyword evidence="2" id="KW-0812">Transmembrane</keyword>
<dbReference type="AlphaFoldDB" id="A0A166UJD8"/>
<evidence type="ECO:0000256" key="2">
    <source>
        <dbReference type="SAM" id="Phobius"/>
    </source>
</evidence>
<keyword evidence="2" id="KW-1133">Transmembrane helix</keyword>
<dbReference type="EMBL" id="KV417488">
    <property type="protein sequence ID" value="KZP31747.1"/>
    <property type="molecule type" value="Genomic_DNA"/>
</dbReference>